<protein>
    <submittedName>
        <fullName evidence="2">Uncharacterized protein</fullName>
    </submittedName>
</protein>
<organism evidence="2 3">
    <name type="scientific">Elysia marginata</name>
    <dbReference type="NCBI Taxonomy" id="1093978"/>
    <lineage>
        <taxon>Eukaryota</taxon>
        <taxon>Metazoa</taxon>
        <taxon>Spiralia</taxon>
        <taxon>Lophotrochozoa</taxon>
        <taxon>Mollusca</taxon>
        <taxon>Gastropoda</taxon>
        <taxon>Heterobranchia</taxon>
        <taxon>Euthyneura</taxon>
        <taxon>Panpulmonata</taxon>
        <taxon>Sacoglossa</taxon>
        <taxon>Placobranchoidea</taxon>
        <taxon>Plakobranchidae</taxon>
        <taxon>Elysia</taxon>
    </lineage>
</organism>
<dbReference type="Proteomes" id="UP000762676">
    <property type="component" value="Unassembled WGS sequence"/>
</dbReference>
<accession>A0AAV4JDT5</accession>
<feature type="region of interest" description="Disordered" evidence="1">
    <location>
        <begin position="1"/>
        <end position="22"/>
    </location>
</feature>
<feature type="compositionally biased region" description="Acidic residues" evidence="1">
    <location>
        <begin position="73"/>
        <end position="92"/>
    </location>
</feature>
<feature type="compositionally biased region" description="Basic and acidic residues" evidence="1">
    <location>
        <begin position="1"/>
        <end position="10"/>
    </location>
</feature>
<proteinExistence type="predicted"/>
<keyword evidence="3" id="KW-1185">Reference proteome</keyword>
<reference evidence="2 3" key="1">
    <citation type="journal article" date="2021" name="Elife">
        <title>Chloroplast acquisition without the gene transfer in kleptoplastic sea slugs, Plakobranchus ocellatus.</title>
        <authorList>
            <person name="Maeda T."/>
            <person name="Takahashi S."/>
            <person name="Yoshida T."/>
            <person name="Shimamura S."/>
            <person name="Takaki Y."/>
            <person name="Nagai Y."/>
            <person name="Toyoda A."/>
            <person name="Suzuki Y."/>
            <person name="Arimoto A."/>
            <person name="Ishii H."/>
            <person name="Satoh N."/>
            <person name="Nishiyama T."/>
            <person name="Hasebe M."/>
            <person name="Maruyama T."/>
            <person name="Minagawa J."/>
            <person name="Obokata J."/>
            <person name="Shigenobu S."/>
        </authorList>
    </citation>
    <scope>NUCLEOTIDE SEQUENCE [LARGE SCALE GENOMIC DNA]</scope>
</reference>
<sequence>MTYRGVDRQSADSSSQVQLSTPGHAVWGLASPSAAGDKRTAVSPIGFSLQILLSGCPGQMSVVSRIVSVPFSDDGDDEDDNDDDGDDDDDDE</sequence>
<feature type="compositionally biased region" description="Polar residues" evidence="1">
    <location>
        <begin position="11"/>
        <end position="21"/>
    </location>
</feature>
<gene>
    <name evidence="2" type="ORF">ElyMa_006886500</name>
</gene>
<feature type="region of interest" description="Disordered" evidence="1">
    <location>
        <begin position="69"/>
        <end position="92"/>
    </location>
</feature>
<evidence type="ECO:0000313" key="3">
    <source>
        <dbReference type="Proteomes" id="UP000762676"/>
    </source>
</evidence>
<dbReference type="EMBL" id="BMAT01013776">
    <property type="protein sequence ID" value="GFS19955.1"/>
    <property type="molecule type" value="Genomic_DNA"/>
</dbReference>
<evidence type="ECO:0000256" key="1">
    <source>
        <dbReference type="SAM" id="MobiDB-lite"/>
    </source>
</evidence>
<evidence type="ECO:0000313" key="2">
    <source>
        <dbReference type="EMBL" id="GFS19955.1"/>
    </source>
</evidence>
<dbReference type="AlphaFoldDB" id="A0AAV4JDT5"/>
<comment type="caution">
    <text evidence="2">The sequence shown here is derived from an EMBL/GenBank/DDBJ whole genome shotgun (WGS) entry which is preliminary data.</text>
</comment>
<name>A0AAV4JDT5_9GAST</name>